<dbReference type="Proteomes" id="UP000434957">
    <property type="component" value="Unassembled WGS sequence"/>
</dbReference>
<sequence>MRVLRAATPTGGVLPARGEARAASYAPVPGVRGGARGKAFLAQKEAAAAPGTRQESPPARGAPGRGSQSHEPGAPQAADPLQEPKKRKRGTRFRPRPRNAKKQRQQQ</sequence>
<proteinExistence type="predicted"/>
<protein>
    <submittedName>
        <fullName evidence="2">Uncharacterized protein</fullName>
    </submittedName>
</protein>
<evidence type="ECO:0000313" key="3">
    <source>
        <dbReference type="Proteomes" id="UP000434957"/>
    </source>
</evidence>
<evidence type="ECO:0000313" key="2">
    <source>
        <dbReference type="EMBL" id="KAE9261299.1"/>
    </source>
</evidence>
<feature type="region of interest" description="Disordered" evidence="1">
    <location>
        <begin position="1"/>
        <end position="107"/>
    </location>
</feature>
<gene>
    <name evidence="2" type="ORF">PR003_g33988</name>
</gene>
<name>A0A6A4ANI8_9STRA</name>
<accession>A0A6A4ANI8</accession>
<dbReference type="EMBL" id="QXFT01010474">
    <property type="protein sequence ID" value="KAE9261299.1"/>
    <property type="molecule type" value="Genomic_DNA"/>
</dbReference>
<feature type="compositionally biased region" description="Low complexity" evidence="1">
    <location>
        <begin position="39"/>
        <end position="49"/>
    </location>
</feature>
<comment type="caution">
    <text evidence="2">The sequence shown here is derived from an EMBL/GenBank/DDBJ whole genome shotgun (WGS) entry which is preliminary data.</text>
</comment>
<reference evidence="2 3" key="1">
    <citation type="submission" date="2018-08" db="EMBL/GenBank/DDBJ databases">
        <title>Genomic investigation of the strawberry pathogen Phytophthora fragariae indicates pathogenicity is determined by transcriptional variation in three key races.</title>
        <authorList>
            <person name="Adams T.M."/>
            <person name="Armitage A.D."/>
            <person name="Sobczyk M.K."/>
            <person name="Bates H.J."/>
            <person name="Dunwell J.M."/>
            <person name="Nellist C.F."/>
            <person name="Harrison R.J."/>
        </authorList>
    </citation>
    <scope>NUCLEOTIDE SEQUENCE [LARGE SCALE GENOMIC DNA]</scope>
    <source>
        <strain evidence="2 3">SCRP333</strain>
    </source>
</reference>
<organism evidence="2 3">
    <name type="scientific">Phytophthora rubi</name>
    <dbReference type="NCBI Taxonomy" id="129364"/>
    <lineage>
        <taxon>Eukaryota</taxon>
        <taxon>Sar</taxon>
        <taxon>Stramenopiles</taxon>
        <taxon>Oomycota</taxon>
        <taxon>Peronosporomycetes</taxon>
        <taxon>Peronosporales</taxon>
        <taxon>Peronosporaceae</taxon>
        <taxon>Phytophthora</taxon>
    </lineage>
</organism>
<evidence type="ECO:0000256" key="1">
    <source>
        <dbReference type="SAM" id="MobiDB-lite"/>
    </source>
</evidence>
<keyword evidence="3" id="KW-1185">Reference proteome</keyword>
<dbReference type="AlphaFoldDB" id="A0A6A4ANI8"/>
<feature type="compositionally biased region" description="Basic residues" evidence="1">
    <location>
        <begin position="85"/>
        <end position="107"/>
    </location>
</feature>